<name>A0ABM7VL51_9BACT</name>
<dbReference type="InterPro" id="IPR025669">
    <property type="entry name" value="AAA_dom"/>
</dbReference>
<dbReference type="PANTHER" id="PTHR13696">
    <property type="entry name" value="P-LOOP CONTAINING NUCLEOSIDE TRIPHOSPHATE HYDROLASE"/>
    <property type="match status" value="1"/>
</dbReference>
<keyword evidence="2" id="KW-0614">Plasmid</keyword>
<dbReference type="Pfam" id="PF13614">
    <property type="entry name" value="AAA_31"/>
    <property type="match status" value="1"/>
</dbReference>
<organism evidence="2 3">
    <name type="scientific">Persicobacter psychrovividus</name>
    <dbReference type="NCBI Taxonomy" id="387638"/>
    <lineage>
        <taxon>Bacteria</taxon>
        <taxon>Pseudomonadati</taxon>
        <taxon>Bacteroidota</taxon>
        <taxon>Cytophagia</taxon>
        <taxon>Cytophagales</taxon>
        <taxon>Persicobacteraceae</taxon>
        <taxon>Persicobacter</taxon>
    </lineage>
</organism>
<dbReference type="RefSeq" id="WP_338398877.1">
    <property type="nucleotide sequence ID" value="NZ_AP025295.1"/>
</dbReference>
<dbReference type="InterPro" id="IPR050678">
    <property type="entry name" value="DNA_Partitioning_ATPase"/>
</dbReference>
<evidence type="ECO:0000313" key="3">
    <source>
        <dbReference type="Proteomes" id="UP001354989"/>
    </source>
</evidence>
<dbReference type="Gene3D" id="3.40.50.300">
    <property type="entry name" value="P-loop containing nucleotide triphosphate hydrolases"/>
    <property type="match status" value="1"/>
</dbReference>
<geneLocation type="plasmid" evidence="2 3">
    <name>pPP3</name>
</geneLocation>
<dbReference type="EMBL" id="AP025295">
    <property type="protein sequence ID" value="BDD01694.1"/>
    <property type="molecule type" value="Genomic_DNA"/>
</dbReference>
<accession>A0ABM7VL51</accession>
<protein>
    <submittedName>
        <fullName evidence="2">Sporulation initiation inhibitor Soj</fullName>
    </submittedName>
</protein>
<dbReference type="CDD" id="cd02042">
    <property type="entry name" value="ParAB_family"/>
    <property type="match status" value="1"/>
</dbReference>
<feature type="domain" description="AAA" evidence="1">
    <location>
        <begin position="8"/>
        <end position="179"/>
    </location>
</feature>
<dbReference type="SUPFAM" id="SSF52540">
    <property type="entry name" value="P-loop containing nucleoside triphosphate hydrolases"/>
    <property type="match status" value="1"/>
</dbReference>
<evidence type="ECO:0000313" key="2">
    <source>
        <dbReference type="EMBL" id="BDD01694.1"/>
    </source>
</evidence>
<keyword evidence="3" id="KW-1185">Reference proteome</keyword>
<sequence>MTKKQPIILAFANRKGGVAKTTSVASMGACLAKLGYRTLIMDLDSQGNLSNGLGFEMSDDRNITSVFRKNYKLEDIIISLEENLHMTCSNDSLADYETELNASLGREFKLKKTIAEIHDKYDFILLDCPPSLGIITVNALVAASRVIVPLHAQKYSLDGLRKVISIIEEIKDAGANNELALAGAFFTQYNSRAVLSQEAVNQVSELIGDDILMKTNIRQNISLAESVEIGQHILDYAPTSNGAKDYLNLTKELVETFN</sequence>
<dbReference type="InterPro" id="IPR027417">
    <property type="entry name" value="P-loop_NTPase"/>
</dbReference>
<evidence type="ECO:0000259" key="1">
    <source>
        <dbReference type="Pfam" id="PF13614"/>
    </source>
</evidence>
<dbReference type="Proteomes" id="UP001354989">
    <property type="component" value="Plasmid pPP3"/>
</dbReference>
<proteinExistence type="predicted"/>
<reference evidence="2 3" key="1">
    <citation type="submission" date="2021-12" db="EMBL/GenBank/DDBJ databases">
        <title>Genome sequencing of bacteria with rrn-lacking chromosome and rrn-plasmid.</title>
        <authorList>
            <person name="Anda M."/>
            <person name="Iwasaki W."/>
        </authorList>
    </citation>
    <scope>NUCLEOTIDE SEQUENCE [LARGE SCALE GENOMIC DNA]</scope>
    <source>
        <strain evidence="2 3">NBRC 101262</strain>
        <plasmid evidence="2 3">pPP3</plasmid>
    </source>
</reference>
<dbReference type="PANTHER" id="PTHR13696:SF99">
    <property type="entry name" value="COBYRINIC ACID AC-DIAMIDE SYNTHASE"/>
    <property type="match status" value="1"/>
</dbReference>
<gene>
    <name evidence="2" type="primary">soj</name>
    <name evidence="2" type="ORF">PEPS_39740</name>
</gene>